<dbReference type="InterPro" id="IPR032466">
    <property type="entry name" value="Metal_Hydrolase"/>
</dbReference>
<evidence type="ECO:0000313" key="5">
    <source>
        <dbReference type="Proteomes" id="UP001562354"/>
    </source>
</evidence>
<dbReference type="SUPFAM" id="SSF51556">
    <property type="entry name" value="Metallo-dependent hydrolases"/>
    <property type="match status" value="1"/>
</dbReference>
<organism evidence="4 5">
    <name type="scientific">Neodothiora populina</name>
    <dbReference type="NCBI Taxonomy" id="2781224"/>
    <lineage>
        <taxon>Eukaryota</taxon>
        <taxon>Fungi</taxon>
        <taxon>Dikarya</taxon>
        <taxon>Ascomycota</taxon>
        <taxon>Pezizomycotina</taxon>
        <taxon>Dothideomycetes</taxon>
        <taxon>Dothideomycetidae</taxon>
        <taxon>Dothideales</taxon>
        <taxon>Dothioraceae</taxon>
        <taxon>Neodothiora</taxon>
    </lineage>
</organism>
<comment type="caution">
    <text evidence="4">The sequence shown here is derived from an EMBL/GenBank/DDBJ whole genome shotgun (WGS) entry which is preliminary data.</text>
</comment>
<sequence length="378" mass="41976">MAPTVITDSHVHLWPQSAANPAGHSWMKPGHMLTKEHILSDYRKACSGLSSSPSSSDDESVVKGIVYVETDRRLAANKHNRPIQEWAAEPTEEVRFLRSIIKGDYGEPDSQMLLGLVLWAPLDQGLAAFESWLSHAEEVAGAETWARVKGFRMLLQAIHDQTEFENLVFSDDFIAILKSLGTRSKRFSFDVGVDQHSGGAWQLEAMVKVIEKVNDGAREEERVTFVLDHLCKPDLTQAPSAPSPEDFSRWKTCIEQFSSFPNVYMKLSGAFSELGDSISSASQTTTSTTDDDDSTPTTTATQIATSTSPWLDHVFDHFTTQRVMFGSDWPVCNIRGPAGEKSWPVWRDVVSAAMESRGFSEDEKAQVWRGAVARAYSL</sequence>
<dbReference type="Gene3D" id="3.20.20.140">
    <property type="entry name" value="Metal-dependent hydrolases"/>
    <property type="match status" value="1"/>
</dbReference>
<feature type="region of interest" description="Disordered" evidence="2">
    <location>
        <begin position="280"/>
        <end position="300"/>
    </location>
</feature>
<dbReference type="EMBL" id="JBFMKM010000018">
    <property type="protein sequence ID" value="KAL1296599.1"/>
    <property type="molecule type" value="Genomic_DNA"/>
</dbReference>
<name>A0ABR3P1Q4_9PEZI</name>
<dbReference type="Proteomes" id="UP001562354">
    <property type="component" value="Unassembled WGS sequence"/>
</dbReference>
<comment type="similarity">
    <text evidence="1">Belongs to the metallo-dependent hydrolases superfamily.</text>
</comment>
<evidence type="ECO:0000256" key="1">
    <source>
        <dbReference type="ARBA" id="ARBA00038310"/>
    </source>
</evidence>
<dbReference type="InterPro" id="IPR006680">
    <property type="entry name" value="Amidohydro-rel"/>
</dbReference>
<dbReference type="PANTHER" id="PTHR43569:SF2">
    <property type="entry name" value="AMIDOHYDROLASE-RELATED DOMAIN-CONTAINING PROTEIN"/>
    <property type="match status" value="1"/>
</dbReference>
<evidence type="ECO:0000259" key="3">
    <source>
        <dbReference type="Pfam" id="PF04909"/>
    </source>
</evidence>
<proteinExistence type="inferred from homology"/>
<reference evidence="4 5" key="1">
    <citation type="submission" date="2024-07" db="EMBL/GenBank/DDBJ databases">
        <title>Draft sequence of the Neodothiora populina.</title>
        <authorList>
            <person name="Drown D.D."/>
            <person name="Schuette U.S."/>
            <person name="Buechlein A.B."/>
            <person name="Rusch D.R."/>
            <person name="Winton L.W."/>
            <person name="Adams G.A."/>
        </authorList>
    </citation>
    <scope>NUCLEOTIDE SEQUENCE [LARGE SCALE GENOMIC DNA]</scope>
    <source>
        <strain evidence="4 5">CPC 39397</strain>
    </source>
</reference>
<dbReference type="GeneID" id="95973795"/>
<dbReference type="PANTHER" id="PTHR43569">
    <property type="entry name" value="AMIDOHYDROLASE"/>
    <property type="match status" value="1"/>
</dbReference>
<evidence type="ECO:0000256" key="2">
    <source>
        <dbReference type="SAM" id="MobiDB-lite"/>
    </source>
</evidence>
<dbReference type="InterPro" id="IPR052350">
    <property type="entry name" value="Metallo-dep_Lactonases"/>
</dbReference>
<dbReference type="Pfam" id="PF04909">
    <property type="entry name" value="Amidohydro_2"/>
    <property type="match status" value="1"/>
</dbReference>
<evidence type="ECO:0000313" key="4">
    <source>
        <dbReference type="EMBL" id="KAL1296599.1"/>
    </source>
</evidence>
<gene>
    <name evidence="4" type="ORF">AAFC00_000092</name>
</gene>
<accession>A0ABR3P1Q4</accession>
<dbReference type="RefSeq" id="XP_069196281.1">
    <property type="nucleotide sequence ID" value="XM_069347679.1"/>
</dbReference>
<protein>
    <recommendedName>
        <fullName evidence="3">Amidohydrolase-related domain-containing protein</fullName>
    </recommendedName>
</protein>
<feature type="domain" description="Amidohydrolase-related" evidence="3">
    <location>
        <begin position="196"/>
        <end position="376"/>
    </location>
</feature>
<keyword evidence="5" id="KW-1185">Reference proteome</keyword>